<dbReference type="EMBL" id="VICE01000111">
    <property type="protein sequence ID" value="TQD42173.1"/>
    <property type="molecule type" value="Genomic_DNA"/>
</dbReference>
<protein>
    <submittedName>
        <fullName evidence="2">DUF3592 domain-containing protein</fullName>
    </submittedName>
</protein>
<sequence>MRAPGWPVPHPRCVIPVLEPRAEHGRMTTLALAIALPLLLVLAMVLVVARRGLQLRLLVEDGVETEGRVVERIKHTGSTYQAQKRLRYEYRDGRGERHEHVSLVPDSVWNQHPRGTSIAVVYARRKPHVSAPLHLVRQAREAVDRDD</sequence>
<reference evidence="2 3" key="1">
    <citation type="submission" date="2019-06" db="EMBL/GenBank/DDBJ databases">
        <title>Lysobacter alkalisoli sp. nov. isolated from saline soil.</title>
        <authorList>
            <person name="Sun J.-Q."/>
            <person name="Xu L."/>
        </authorList>
    </citation>
    <scope>NUCLEOTIDE SEQUENCE [LARGE SCALE GENOMIC DNA]</scope>
    <source>
        <strain evidence="2 3">JCM 31130</strain>
    </source>
</reference>
<evidence type="ECO:0000313" key="3">
    <source>
        <dbReference type="Proteomes" id="UP000318212"/>
    </source>
</evidence>
<evidence type="ECO:0000313" key="2">
    <source>
        <dbReference type="EMBL" id="TQD42173.1"/>
    </source>
</evidence>
<keyword evidence="1" id="KW-0812">Transmembrane</keyword>
<keyword evidence="1" id="KW-0472">Membrane</keyword>
<accession>A0A508A087</accession>
<proteinExistence type="predicted"/>
<gene>
    <name evidence="2" type="ORF">FKV25_11915</name>
</gene>
<name>A0A508A087_9GAMM</name>
<keyword evidence="1" id="KW-1133">Transmembrane helix</keyword>
<feature type="transmembrane region" description="Helical" evidence="1">
    <location>
        <begin position="30"/>
        <end position="49"/>
    </location>
</feature>
<evidence type="ECO:0000256" key="1">
    <source>
        <dbReference type="SAM" id="Phobius"/>
    </source>
</evidence>
<keyword evidence="3" id="KW-1185">Reference proteome</keyword>
<organism evidence="2 3">
    <name type="scientific">Marilutibacter aestuarii</name>
    <dbReference type="NCBI Taxonomy" id="1706195"/>
    <lineage>
        <taxon>Bacteria</taxon>
        <taxon>Pseudomonadati</taxon>
        <taxon>Pseudomonadota</taxon>
        <taxon>Gammaproteobacteria</taxon>
        <taxon>Lysobacterales</taxon>
        <taxon>Lysobacteraceae</taxon>
        <taxon>Marilutibacter</taxon>
    </lineage>
</organism>
<comment type="caution">
    <text evidence="2">The sequence shown here is derived from an EMBL/GenBank/DDBJ whole genome shotgun (WGS) entry which is preliminary data.</text>
</comment>
<dbReference type="OrthoDB" id="9954809at2"/>
<dbReference type="Proteomes" id="UP000318212">
    <property type="component" value="Unassembled WGS sequence"/>
</dbReference>
<dbReference type="AlphaFoldDB" id="A0A508A087"/>